<dbReference type="GO" id="GO:0003824">
    <property type="term" value="F:catalytic activity"/>
    <property type="evidence" value="ECO:0007669"/>
    <property type="project" value="InterPro"/>
</dbReference>
<sequence length="1099" mass="126459">MAVALKSVLLVVIILMIKKPCFTNSSSCCYWEASKDSNSFEGTYIYPSLWQYKQERCLVVTRASLLRILLLLAGDVELCPGPMKPQCQACWKTIRRNQISGTCAECKNAFHLKCLKDELRNNKEKFYCNICFVNIADQDAGSPQTVDSNVLCTFMKKRGLKLFHQNVNGIMNKLDQIRLFLCKKDVHIFGISESHTSASINDSELEVDGYVVERKDRNSAVYGGVLCYIRDGISFQRRKDLEIDGVEAIWVEVFIVNSKSILICIVYKPPDSSLYLDKNFNSKFDNMLDIAINENKEVILAGDLNCDYLAPTDHRELKDVFKVNGLKQLITTATRITAHSKTLIDLFFTTHEQHIADSIVYANSLSDHDLTGIIRKINLQKFKSCKIRKRDFSKYDKMSFRRELSVIDWNGEFCGYDLNHDWNIFKEKLSRTIDNHVPFVEKSIRGRVCPWLTRELKSMMISRDYYLKQARQTNQELHWSTYSRLRNLVTSAIKHNKANFCRNLLYNNGESPKTFWKLIKKLYPGNNKTSKSSFFKVNNELVSDTRKIANGFCRYFSTIGSRLQQNVVTITNKTCSSLRNDDNLMYTINPTGKFFKFSKVNCSKVAKILQSMRISKAAGPDNLPASLLKDASEELALPLCILVNMSFEYGTFPNAEKCGKVIPIYKSEDRASFDNYRPISVLNTVSKVIERIAHQQITDYLERNQLLCPQQFGFRRGKCTQHAVTYLNEHIRQNMDKSRCTGVVYLDLRKAFDTVSHACLLNKLPYYGIRNIELLWMKDYLLNRSQFVYFNQVKSDEEHVSCGVPQGSILGPLLFVLQINDLYLSLKKCNIIMYADDTVLYYSANGTDEIQRSINSDIERVSQWLDSNKLIVNLKKGKTEFVLYGTPQKLARQQDCSIMMNGTSINQVKEYEYLGIIMDNHLTLSSQVSKVYKRVSSRLSQLSRIRSNISPYVAERIYRTMIYPIMFYCYPVYLGLSNTANSKIQRLQDRAARIIGPKNCLHDDCVTSRKRCVVMDVFKSLHSIGPNFPHVNFQRFNHGINTRSNNSRLIVPKVKTEAGRKSFSVQGVLLFNSLSEEIRNENSYINFKRKVESFNFSSP</sequence>
<protein>
    <submittedName>
        <fullName evidence="1">Uncharacterized protein</fullName>
    </submittedName>
</protein>
<dbReference type="InterPro" id="IPR011011">
    <property type="entry name" value="Znf_FYVE_PHD"/>
</dbReference>
<dbReference type="Pfam" id="PF14529">
    <property type="entry name" value="Exo_endo_phos_2"/>
    <property type="match status" value="1"/>
</dbReference>
<dbReference type="AlphaFoldDB" id="A0A6S7J5Y6"/>
<dbReference type="Proteomes" id="UP001152795">
    <property type="component" value="Unassembled WGS sequence"/>
</dbReference>
<evidence type="ECO:0000313" key="1">
    <source>
        <dbReference type="EMBL" id="CAB4025371.1"/>
    </source>
</evidence>
<dbReference type="InterPro" id="IPR005135">
    <property type="entry name" value="Endo/exonuclease/phosphatase"/>
</dbReference>
<name>A0A6S7J5Y6_PARCT</name>
<dbReference type="EMBL" id="CACRXK020013567">
    <property type="protein sequence ID" value="CAB4025371.1"/>
    <property type="molecule type" value="Genomic_DNA"/>
</dbReference>
<dbReference type="Gene3D" id="3.60.10.10">
    <property type="entry name" value="Endonuclease/exonuclease/phosphatase"/>
    <property type="match status" value="1"/>
</dbReference>
<dbReference type="InterPro" id="IPR000477">
    <property type="entry name" value="RT_dom"/>
</dbReference>
<dbReference type="Gene3D" id="3.30.40.10">
    <property type="entry name" value="Zinc/RING finger domain, C3HC4 (zinc finger)"/>
    <property type="match status" value="1"/>
</dbReference>
<dbReference type="InterPro" id="IPR043502">
    <property type="entry name" value="DNA/RNA_pol_sf"/>
</dbReference>
<dbReference type="InterPro" id="IPR036691">
    <property type="entry name" value="Endo/exonu/phosph_ase_sf"/>
</dbReference>
<dbReference type="InterPro" id="IPR013083">
    <property type="entry name" value="Znf_RING/FYVE/PHD"/>
</dbReference>
<gene>
    <name evidence="1" type="ORF">PACLA_8A005348</name>
</gene>
<dbReference type="SUPFAM" id="SSF56219">
    <property type="entry name" value="DNase I-like"/>
    <property type="match status" value="1"/>
</dbReference>
<comment type="caution">
    <text evidence="1">The sequence shown here is derived from an EMBL/GenBank/DDBJ whole genome shotgun (WGS) entry which is preliminary data.</text>
</comment>
<dbReference type="PROSITE" id="PS50878">
    <property type="entry name" value="RT_POL"/>
    <property type="match status" value="1"/>
</dbReference>
<dbReference type="SUPFAM" id="SSF56672">
    <property type="entry name" value="DNA/RNA polymerases"/>
    <property type="match status" value="1"/>
</dbReference>
<dbReference type="CDD" id="cd15489">
    <property type="entry name" value="PHD_SF"/>
    <property type="match status" value="1"/>
</dbReference>
<dbReference type="SUPFAM" id="SSF57903">
    <property type="entry name" value="FYVE/PHD zinc finger"/>
    <property type="match status" value="1"/>
</dbReference>
<dbReference type="OrthoDB" id="7415700at2759"/>
<dbReference type="Pfam" id="PF00078">
    <property type="entry name" value="RVT_1"/>
    <property type="match status" value="1"/>
</dbReference>
<reference evidence="1" key="1">
    <citation type="submission" date="2020-04" db="EMBL/GenBank/DDBJ databases">
        <authorList>
            <person name="Alioto T."/>
            <person name="Alioto T."/>
            <person name="Gomez Garrido J."/>
        </authorList>
    </citation>
    <scope>NUCLEOTIDE SEQUENCE</scope>
    <source>
        <strain evidence="1">A484AB</strain>
    </source>
</reference>
<dbReference type="CDD" id="cd01650">
    <property type="entry name" value="RT_nLTR_like"/>
    <property type="match status" value="1"/>
</dbReference>
<organism evidence="1 2">
    <name type="scientific">Paramuricea clavata</name>
    <name type="common">Red gorgonian</name>
    <name type="synonym">Violescent sea-whip</name>
    <dbReference type="NCBI Taxonomy" id="317549"/>
    <lineage>
        <taxon>Eukaryota</taxon>
        <taxon>Metazoa</taxon>
        <taxon>Cnidaria</taxon>
        <taxon>Anthozoa</taxon>
        <taxon>Octocorallia</taxon>
        <taxon>Malacalcyonacea</taxon>
        <taxon>Plexauridae</taxon>
        <taxon>Paramuricea</taxon>
    </lineage>
</organism>
<accession>A0A6S7J5Y6</accession>
<evidence type="ECO:0000313" key="2">
    <source>
        <dbReference type="Proteomes" id="UP001152795"/>
    </source>
</evidence>
<proteinExistence type="predicted"/>
<keyword evidence="2" id="KW-1185">Reference proteome</keyword>
<dbReference type="PANTHER" id="PTHR33332">
    <property type="entry name" value="REVERSE TRANSCRIPTASE DOMAIN-CONTAINING PROTEIN"/>
    <property type="match status" value="1"/>
</dbReference>